<dbReference type="AlphaFoldDB" id="A0A4U0FBB9"/>
<evidence type="ECO:0000313" key="2">
    <source>
        <dbReference type="Proteomes" id="UP000309673"/>
    </source>
</evidence>
<keyword evidence="2" id="KW-1185">Reference proteome</keyword>
<protein>
    <submittedName>
        <fullName evidence="1">Uncharacterized protein</fullName>
    </submittedName>
</protein>
<evidence type="ECO:0000313" key="1">
    <source>
        <dbReference type="EMBL" id="TJY42143.1"/>
    </source>
</evidence>
<dbReference type="Proteomes" id="UP000309673">
    <property type="component" value="Unassembled WGS sequence"/>
</dbReference>
<dbReference type="RefSeq" id="WP_136777398.1">
    <property type="nucleotide sequence ID" value="NZ_SUPK01000004.1"/>
</dbReference>
<reference evidence="1 2" key="1">
    <citation type="submission" date="2019-04" db="EMBL/GenBank/DDBJ databases">
        <title>Cohnella sp. nov., isolated from soil.</title>
        <authorList>
            <person name="Kim W."/>
        </authorList>
    </citation>
    <scope>NUCLEOTIDE SEQUENCE [LARGE SCALE GENOMIC DNA]</scope>
    <source>
        <strain evidence="1 2">CAU 1483</strain>
    </source>
</reference>
<sequence>MKVSWLMLLAAENSNGTPSSGSTPTSAAAWSCDEDAEKWGYSKNKGTDHPAPDGRNRHDWKSAAEKARVFENSEWLVFQPEANGVMMGQI</sequence>
<comment type="caution">
    <text evidence="1">The sequence shown here is derived from an EMBL/GenBank/DDBJ whole genome shotgun (WGS) entry which is preliminary data.</text>
</comment>
<accession>A0A4U0FBB9</accession>
<organism evidence="1 2">
    <name type="scientific">Cohnella pontilimi</name>
    <dbReference type="NCBI Taxonomy" id="2564100"/>
    <lineage>
        <taxon>Bacteria</taxon>
        <taxon>Bacillati</taxon>
        <taxon>Bacillota</taxon>
        <taxon>Bacilli</taxon>
        <taxon>Bacillales</taxon>
        <taxon>Paenibacillaceae</taxon>
        <taxon>Cohnella</taxon>
    </lineage>
</organism>
<dbReference type="EMBL" id="SUPK01000004">
    <property type="protein sequence ID" value="TJY42143.1"/>
    <property type="molecule type" value="Genomic_DNA"/>
</dbReference>
<proteinExistence type="predicted"/>
<gene>
    <name evidence="1" type="ORF">E5161_09020</name>
</gene>
<name>A0A4U0FBB9_9BACL</name>